<dbReference type="Gene3D" id="3.90.70.10">
    <property type="entry name" value="Cysteine proteinases"/>
    <property type="match status" value="1"/>
</dbReference>
<name>A0A9D2KL36_9FIRM</name>
<sequence>MPHGVEQGRTGRVLINVPYIDQSGTYPTGCESVSAVMLLRFLGVDITVDEFIENYLEQKEFEQRDGELYGPDPRKYFCGSPYDEGSFGCYAPVIARALGRALDEWTASGSDGVQRLGQKDTFNEADKRYIVVDETGTPTAELLHRYIEKGMPVIYWACINMREPVAGPEWKLFDTGETFIWISNEHCMLLVGYDKEGYYFNDPYGGNGVIRYPKEVVEKRHGAQHMQAVAVVPR</sequence>
<feature type="domain" description="Peptidase C39-like" evidence="1">
    <location>
        <begin position="121"/>
        <end position="204"/>
    </location>
</feature>
<dbReference type="Pfam" id="PF13529">
    <property type="entry name" value="Peptidase_C39_2"/>
    <property type="match status" value="2"/>
</dbReference>
<accession>A0A9D2KL36</accession>
<gene>
    <name evidence="2" type="ORF">H9798_09870</name>
</gene>
<reference evidence="2" key="1">
    <citation type="journal article" date="2021" name="PeerJ">
        <title>Extensive microbial diversity within the chicken gut microbiome revealed by metagenomics and culture.</title>
        <authorList>
            <person name="Gilroy R."/>
            <person name="Ravi A."/>
            <person name="Getino M."/>
            <person name="Pursley I."/>
            <person name="Horton D.L."/>
            <person name="Alikhan N.F."/>
            <person name="Baker D."/>
            <person name="Gharbi K."/>
            <person name="Hall N."/>
            <person name="Watson M."/>
            <person name="Adriaenssens E.M."/>
            <person name="Foster-Nyarko E."/>
            <person name="Jarju S."/>
            <person name="Secka A."/>
            <person name="Antonio M."/>
            <person name="Oren A."/>
            <person name="Chaudhuri R.R."/>
            <person name="La Ragione R."/>
            <person name="Hildebrand F."/>
            <person name="Pallen M.J."/>
        </authorList>
    </citation>
    <scope>NUCLEOTIDE SEQUENCE</scope>
    <source>
        <strain evidence="2">ChiSjej2B20-11307</strain>
    </source>
</reference>
<organism evidence="2 3">
    <name type="scientific">Candidatus Mediterraneibacter pullicola</name>
    <dbReference type="NCBI Taxonomy" id="2838682"/>
    <lineage>
        <taxon>Bacteria</taxon>
        <taxon>Bacillati</taxon>
        <taxon>Bacillota</taxon>
        <taxon>Clostridia</taxon>
        <taxon>Lachnospirales</taxon>
        <taxon>Lachnospiraceae</taxon>
        <taxon>Mediterraneibacter</taxon>
    </lineage>
</organism>
<dbReference type="EMBL" id="DXAK01000048">
    <property type="protein sequence ID" value="HJA07427.1"/>
    <property type="molecule type" value="Genomic_DNA"/>
</dbReference>
<dbReference type="AlphaFoldDB" id="A0A9D2KL36"/>
<dbReference type="InterPro" id="IPR039564">
    <property type="entry name" value="Peptidase_C39-like"/>
</dbReference>
<feature type="domain" description="Peptidase C39-like" evidence="1">
    <location>
        <begin position="15"/>
        <end position="103"/>
    </location>
</feature>
<comment type="caution">
    <text evidence="2">The sequence shown here is derived from an EMBL/GenBank/DDBJ whole genome shotgun (WGS) entry which is preliminary data.</text>
</comment>
<proteinExistence type="predicted"/>
<dbReference type="PANTHER" id="PTHR37806">
    <property type="entry name" value="LMO0724 PROTEIN"/>
    <property type="match status" value="1"/>
</dbReference>
<evidence type="ECO:0000259" key="1">
    <source>
        <dbReference type="Pfam" id="PF13529"/>
    </source>
</evidence>
<dbReference type="Proteomes" id="UP000824223">
    <property type="component" value="Unassembled WGS sequence"/>
</dbReference>
<reference evidence="2" key="2">
    <citation type="submission" date="2021-04" db="EMBL/GenBank/DDBJ databases">
        <authorList>
            <person name="Gilroy R."/>
        </authorList>
    </citation>
    <scope>NUCLEOTIDE SEQUENCE</scope>
    <source>
        <strain evidence="2">ChiSjej2B20-11307</strain>
    </source>
</reference>
<dbReference type="PANTHER" id="PTHR37806:SF1">
    <property type="entry name" value="PEPTIDASE C39-LIKE DOMAIN-CONTAINING PROTEIN"/>
    <property type="match status" value="1"/>
</dbReference>
<protein>
    <submittedName>
        <fullName evidence="2">C39 family peptidase</fullName>
    </submittedName>
</protein>
<evidence type="ECO:0000313" key="2">
    <source>
        <dbReference type="EMBL" id="HJA07427.1"/>
    </source>
</evidence>
<evidence type="ECO:0000313" key="3">
    <source>
        <dbReference type="Proteomes" id="UP000824223"/>
    </source>
</evidence>